<keyword evidence="1" id="KW-1133">Transmembrane helix</keyword>
<sequence>MSLDSRSALRSTPVAAASALLGVVGVAVGASILGSIPADPPGDGFAAGLAAAFGLAYVLTSLLAVAEAAVLALVARFHPPGRARRLLLAGAAAGGLSVVPELLLRLTEGAAVGSFLLGRRGSETAG</sequence>
<protein>
    <submittedName>
        <fullName evidence="2">Uncharacterized protein</fullName>
    </submittedName>
</protein>
<feature type="transmembrane region" description="Helical" evidence="1">
    <location>
        <begin position="12"/>
        <end position="33"/>
    </location>
</feature>
<keyword evidence="1" id="KW-0472">Membrane</keyword>
<feature type="transmembrane region" description="Helical" evidence="1">
    <location>
        <begin position="45"/>
        <end position="74"/>
    </location>
</feature>
<accession>A0A9E7U9K0</accession>
<keyword evidence="3" id="KW-1185">Reference proteome</keyword>
<dbReference type="GeneID" id="74943605"/>
<name>A0A9E7U9K0_9EURY</name>
<reference evidence="2" key="1">
    <citation type="submission" date="2022-09" db="EMBL/GenBank/DDBJ databases">
        <title>Diverse halophilic archaea isolated from saline environments.</title>
        <authorList>
            <person name="Cui H.-L."/>
        </authorList>
    </citation>
    <scope>NUCLEOTIDE SEQUENCE</scope>
    <source>
        <strain evidence="2">ZS-35-S2</strain>
    </source>
</reference>
<evidence type="ECO:0000313" key="2">
    <source>
        <dbReference type="EMBL" id="UWM53298.1"/>
    </source>
</evidence>
<dbReference type="AlphaFoldDB" id="A0A9E7U9K0"/>
<dbReference type="Proteomes" id="UP001057580">
    <property type="component" value="Chromosome"/>
</dbReference>
<dbReference type="RefSeq" id="WP_260592292.1">
    <property type="nucleotide sequence ID" value="NZ_CP104003.1"/>
</dbReference>
<organism evidence="2 3">
    <name type="scientific">Salinirubellus salinus</name>
    <dbReference type="NCBI Taxonomy" id="1364945"/>
    <lineage>
        <taxon>Archaea</taxon>
        <taxon>Methanobacteriati</taxon>
        <taxon>Methanobacteriota</taxon>
        <taxon>Stenosarchaea group</taxon>
        <taxon>Halobacteria</taxon>
        <taxon>Halobacteriales</taxon>
        <taxon>Natronomonadaceae</taxon>
        <taxon>Salinirubellus</taxon>
    </lineage>
</organism>
<evidence type="ECO:0000256" key="1">
    <source>
        <dbReference type="SAM" id="Phobius"/>
    </source>
</evidence>
<proteinExistence type="predicted"/>
<gene>
    <name evidence="2" type="ORF">N0B31_14245</name>
</gene>
<evidence type="ECO:0000313" key="3">
    <source>
        <dbReference type="Proteomes" id="UP001057580"/>
    </source>
</evidence>
<keyword evidence="1" id="KW-0812">Transmembrane</keyword>
<dbReference type="KEGG" id="ssai:N0B31_14245"/>
<dbReference type="EMBL" id="CP104003">
    <property type="protein sequence ID" value="UWM53298.1"/>
    <property type="molecule type" value="Genomic_DNA"/>
</dbReference>